<proteinExistence type="predicted"/>
<reference evidence="1 2" key="1">
    <citation type="submission" date="2023-09" db="EMBL/GenBank/DDBJ databases">
        <title>Genomes of two closely related lineages of the louse Polyplax serrata with different host specificities.</title>
        <authorList>
            <person name="Martinu J."/>
            <person name="Tarabai H."/>
            <person name="Stefka J."/>
            <person name="Hypsa V."/>
        </authorList>
    </citation>
    <scope>NUCLEOTIDE SEQUENCE [LARGE SCALE GENOMIC DNA]</scope>
    <source>
        <strain evidence="1">98ZLc_SE</strain>
    </source>
</reference>
<accession>A0ABR1AJL8</accession>
<name>A0ABR1AJL8_POLSC</name>
<dbReference type="InterPro" id="IPR028730">
    <property type="entry name" value="ZFYVE26"/>
</dbReference>
<dbReference type="Proteomes" id="UP001359485">
    <property type="component" value="Unassembled WGS sequence"/>
</dbReference>
<sequence length="198" mass="22183">MLDLSWTILSMNLYLQNGSKSVDTFESFNLKQQDLNCWLLSTDSSRNATLREEFSYEYTPNVTLCLALFNFLPDGTHAGVLFEQSVKMLKLLQQNCKSGNSEVDFGVATEIIRSLILGAKVKYSHAGLISGMECCDELLSQVDIIQLLIDNYCTGLIPTEPLSGATLRCLRDKLVEEELWELAMESILQLALVLMEIA</sequence>
<gene>
    <name evidence="1" type="ORF">RUM44_001284</name>
</gene>
<dbReference type="PANTHER" id="PTHR46591">
    <property type="entry name" value="ZINC FINGER FYVE DOMAIN-CONTAINING PROTEIN 26"/>
    <property type="match status" value="1"/>
</dbReference>
<protein>
    <submittedName>
        <fullName evidence="1">Uncharacterized protein</fullName>
    </submittedName>
</protein>
<dbReference type="EMBL" id="JAWJWF010000047">
    <property type="protein sequence ID" value="KAK6621477.1"/>
    <property type="molecule type" value="Genomic_DNA"/>
</dbReference>
<organism evidence="1 2">
    <name type="scientific">Polyplax serrata</name>
    <name type="common">Common mouse louse</name>
    <dbReference type="NCBI Taxonomy" id="468196"/>
    <lineage>
        <taxon>Eukaryota</taxon>
        <taxon>Metazoa</taxon>
        <taxon>Ecdysozoa</taxon>
        <taxon>Arthropoda</taxon>
        <taxon>Hexapoda</taxon>
        <taxon>Insecta</taxon>
        <taxon>Pterygota</taxon>
        <taxon>Neoptera</taxon>
        <taxon>Paraneoptera</taxon>
        <taxon>Psocodea</taxon>
        <taxon>Troctomorpha</taxon>
        <taxon>Phthiraptera</taxon>
        <taxon>Anoplura</taxon>
        <taxon>Polyplacidae</taxon>
        <taxon>Polyplax</taxon>
    </lineage>
</organism>
<evidence type="ECO:0000313" key="2">
    <source>
        <dbReference type="Proteomes" id="UP001359485"/>
    </source>
</evidence>
<keyword evidence="2" id="KW-1185">Reference proteome</keyword>
<dbReference type="PANTHER" id="PTHR46591:SF1">
    <property type="entry name" value="ZINC FINGER FYVE DOMAIN-CONTAINING PROTEIN 26"/>
    <property type="match status" value="1"/>
</dbReference>
<evidence type="ECO:0000313" key="1">
    <source>
        <dbReference type="EMBL" id="KAK6621477.1"/>
    </source>
</evidence>
<comment type="caution">
    <text evidence="1">The sequence shown here is derived from an EMBL/GenBank/DDBJ whole genome shotgun (WGS) entry which is preliminary data.</text>
</comment>